<dbReference type="InterPro" id="IPR038297">
    <property type="entry name" value="CcmH/CycL/NrfF/Ccl2_sf"/>
</dbReference>
<dbReference type="GO" id="GO:0046872">
    <property type="term" value="F:metal ion binding"/>
    <property type="evidence" value="ECO:0007669"/>
    <property type="project" value="UniProtKB-KW"/>
</dbReference>
<comment type="similarity">
    <text evidence="1 7">Belongs to the CcmH/CycL/Ccl2/NrfF family.</text>
</comment>
<sequence length="156" mass="17801">MMRILAMLLLLGSVAAQAVIETYEFSSPELEERYQQLSAELRCPTCQNQTIADSNSLISQDLRKLLYEQLEAGKSDDEILAYLVERYGEFVRYRPDYDGATRILWLAPVGLLLLGVLIVFFVMRGRRPEAAGEENVLDTAQQERLDELLKQAEQDK</sequence>
<evidence type="ECO:0000256" key="2">
    <source>
        <dbReference type="ARBA" id="ARBA00022617"/>
    </source>
</evidence>
<dbReference type="GO" id="GO:0017004">
    <property type="term" value="P:cytochrome complex assembly"/>
    <property type="evidence" value="ECO:0007669"/>
    <property type="project" value="UniProtKB-KW"/>
</dbReference>
<keyword evidence="7" id="KW-0472">Membrane</keyword>
<dbReference type="PANTHER" id="PTHR47870">
    <property type="entry name" value="CYTOCHROME C-TYPE BIOGENESIS PROTEIN CCMH"/>
    <property type="match status" value="1"/>
</dbReference>
<dbReference type="RefSeq" id="WP_152662188.1">
    <property type="nucleotide sequence ID" value="NZ_CP036422.1"/>
</dbReference>
<dbReference type="InterPro" id="IPR005616">
    <property type="entry name" value="CcmH/CycL/Ccl2/NrfF_N"/>
</dbReference>
<dbReference type="AlphaFoldDB" id="A0A5P9NJM6"/>
<evidence type="ECO:0000313" key="10">
    <source>
        <dbReference type="Proteomes" id="UP000326287"/>
    </source>
</evidence>
<dbReference type="FunFam" id="1.10.8.640:FF:000001">
    <property type="entry name" value="Cytochrome c-type biogenesis protein"/>
    <property type="match status" value="1"/>
</dbReference>
<keyword evidence="6 7" id="KW-0408">Iron</keyword>
<evidence type="ECO:0000256" key="3">
    <source>
        <dbReference type="ARBA" id="ARBA00022723"/>
    </source>
</evidence>
<organism evidence="9 10">
    <name type="scientific">Halioglobus maricola</name>
    <dbReference type="NCBI Taxonomy" id="2601894"/>
    <lineage>
        <taxon>Bacteria</taxon>
        <taxon>Pseudomonadati</taxon>
        <taxon>Pseudomonadota</taxon>
        <taxon>Gammaproteobacteria</taxon>
        <taxon>Cellvibrionales</taxon>
        <taxon>Halieaceae</taxon>
        <taxon>Halioglobus</taxon>
    </lineage>
</organism>
<keyword evidence="2 7" id="KW-0349">Heme</keyword>
<feature type="chain" id="PRO_5025098244" description="Cytochrome c-type biogenesis protein" evidence="7">
    <location>
        <begin position="19"/>
        <end position="156"/>
    </location>
</feature>
<feature type="signal peptide" evidence="7">
    <location>
        <begin position="1"/>
        <end position="18"/>
    </location>
</feature>
<proteinExistence type="inferred from homology"/>
<evidence type="ECO:0000256" key="1">
    <source>
        <dbReference type="ARBA" id="ARBA00010342"/>
    </source>
</evidence>
<evidence type="ECO:0000259" key="8">
    <source>
        <dbReference type="Pfam" id="PF03918"/>
    </source>
</evidence>
<evidence type="ECO:0000256" key="4">
    <source>
        <dbReference type="ARBA" id="ARBA00022729"/>
    </source>
</evidence>
<dbReference type="KEGG" id="halc:EY643_10645"/>
<keyword evidence="7" id="KW-1133">Transmembrane helix</keyword>
<protein>
    <recommendedName>
        <fullName evidence="7">Cytochrome c-type biogenesis protein</fullName>
    </recommendedName>
</protein>
<keyword evidence="7" id="KW-0812">Transmembrane</keyword>
<gene>
    <name evidence="9" type="ORF">EY643_10645</name>
</gene>
<dbReference type="Proteomes" id="UP000326287">
    <property type="component" value="Chromosome"/>
</dbReference>
<feature type="domain" description="CcmH/CycL/Ccl2/NrfF N-terminal" evidence="8">
    <location>
        <begin position="7"/>
        <end position="149"/>
    </location>
</feature>
<name>A0A5P9NJM6_9GAMM</name>
<evidence type="ECO:0000256" key="5">
    <source>
        <dbReference type="ARBA" id="ARBA00022748"/>
    </source>
</evidence>
<accession>A0A5P9NJM6</accession>
<dbReference type="EMBL" id="CP036422">
    <property type="protein sequence ID" value="QFU76083.1"/>
    <property type="molecule type" value="Genomic_DNA"/>
</dbReference>
<dbReference type="Gene3D" id="1.10.8.640">
    <property type="entry name" value="Cytochrome C biogenesis protein"/>
    <property type="match status" value="1"/>
</dbReference>
<dbReference type="CDD" id="cd16378">
    <property type="entry name" value="CcmH_N"/>
    <property type="match status" value="1"/>
</dbReference>
<keyword evidence="4 7" id="KW-0732">Signal</keyword>
<keyword evidence="3 7" id="KW-0479">Metal-binding</keyword>
<keyword evidence="5" id="KW-0201">Cytochrome c-type biogenesis</keyword>
<dbReference type="GO" id="GO:0005886">
    <property type="term" value="C:plasma membrane"/>
    <property type="evidence" value="ECO:0007669"/>
    <property type="project" value="TreeGrafter"/>
</dbReference>
<evidence type="ECO:0000256" key="7">
    <source>
        <dbReference type="RuleBase" id="RU364112"/>
    </source>
</evidence>
<dbReference type="InterPro" id="IPR051263">
    <property type="entry name" value="C-type_cytochrome_biogenesis"/>
</dbReference>
<evidence type="ECO:0000256" key="6">
    <source>
        <dbReference type="ARBA" id="ARBA00023004"/>
    </source>
</evidence>
<evidence type="ECO:0000313" key="9">
    <source>
        <dbReference type="EMBL" id="QFU76083.1"/>
    </source>
</evidence>
<keyword evidence="10" id="KW-1185">Reference proteome</keyword>
<dbReference type="PANTHER" id="PTHR47870:SF1">
    <property type="entry name" value="CYTOCHROME C-TYPE BIOGENESIS PROTEIN CCMH"/>
    <property type="match status" value="1"/>
</dbReference>
<dbReference type="Pfam" id="PF03918">
    <property type="entry name" value="CcmH"/>
    <property type="match status" value="1"/>
</dbReference>
<reference evidence="9 10" key="1">
    <citation type="submission" date="2019-02" db="EMBL/GenBank/DDBJ databases">
        <authorList>
            <person name="Li S.-H."/>
        </authorList>
    </citation>
    <scope>NUCLEOTIDE SEQUENCE [LARGE SCALE GENOMIC DNA]</scope>
    <source>
        <strain evidence="9 10">IMCC14385</strain>
    </source>
</reference>
<feature type="transmembrane region" description="Helical" evidence="7">
    <location>
        <begin position="103"/>
        <end position="123"/>
    </location>
</feature>
<comment type="function">
    <text evidence="7">Possible subunit of a heme lyase.</text>
</comment>
<dbReference type="OrthoDB" id="9804975at2"/>